<dbReference type="Proteomes" id="UP001524587">
    <property type="component" value="Unassembled WGS sequence"/>
</dbReference>
<protein>
    <submittedName>
        <fullName evidence="1">N-formylglutamate amidohydrolase</fullName>
    </submittedName>
</protein>
<dbReference type="SUPFAM" id="SSF53187">
    <property type="entry name" value="Zn-dependent exopeptidases"/>
    <property type="match status" value="1"/>
</dbReference>
<name>A0ABT1W6I8_9PROT</name>
<evidence type="ECO:0000313" key="2">
    <source>
        <dbReference type="Proteomes" id="UP001524587"/>
    </source>
</evidence>
<accession>A0ABT1W6I8</accession>
<dbReference type="InterPro" id="IPR007709">
    <property type="entry name" value="N-FG_amidohydro"/>
</dbReference>
<organism evidence="1 2">
    <name type="scientific">Endosaccharibacter trunci</name>
    <dbReference type="NCBI Taxonomy" id="2812733"/>
    <lineage>
        <taxon>Bacteria</taxon>
        <taxon>Pseudomonadati</taxon>
        <taxon>Pseudomonadota</taxon>
        <taxon>Alphaproteobacteria</taxon>
        <taxon>Acetobacterales</taxon>
        <taxon>Acetobacteraceae</taxon>
        <taxon>Endosaccharibacter</taxon>
    </lineage>
</organism>
<evidence type="ECO:0000313" key="1">
    <source>
        <dbReference type="EMBL" id="MCQ8277771.1"/>
    </source>
</evidence>
<gene>
    <name evidence="1" type="ORF">NFI95_04840</name>
</gene>
<proteinExistence type="predicted"/>
<keyword evidence="2" id="KW-1185">Reference proteome</keyword>
<dbReference type="EMBL" id="JAMSKV010000003">
    <property type="protein sequence ID" value="MCQ8277771.1"/>
    <property type="molecule type" value="Genomic_DNA"/>
</dbReference>
<dbReference type="RefSeq" id="WP_422863232.1">
    <property type="nucleotide sequence ID" value="NZ_JAMSKV010000003.1"/>
</dbReference>
<dbReference type="Gene3D" id="3.40.630.40">
    <property type="entry name" value="Zn-dependent exopeptidases"/>
    <property type="match status" value="1"/>
</dbReference>
<dbReference type="Pfam" id="PF05013">
    <property type="entry name" value="FGase"/>
    <property type="match status" value="1"/>
</dbReference>
<comment type="caution">
    <text evidence="1">The sequence shown here is derived from an EMBL/GenBank/DDBJ whole genome shotgun (WGS) entry which is preliminary data.</text>
</comment>
<sequence>MTTLLQPAETDFSDLQLRVIHPETQTVPLVVASPHSGRNYSSAFVAASRLDAHTLRRSEDCLVDELLAGAASGGFPLLIADFPRAFCDVNREQWELDPAMFADTLPDWCNTRTARVCAGFGTIARQVASGQPIYNGKLLFADAEDRIRTCWEPYHAHLAALLRQTEDRFGVAVLVDCHSMPAEDTLNRHEPDFVLGDAHGSACHPLLTRTAHEFLEQNGYSVRRNDPYAGGYVTRFYGRPRLNRHALQIEISRRLYLDQQTYRKRHGFEAVRHTLDGLLRTLGEAAGTLPVT</sequence>
<reference evidence="1 2" key="1">
    <citation type="submission" date="2022-06" db="EMBL/GenBank/DDBJ databases">
        <title>Endosaccharibacter gen. nov., sp. nov., endophytic bacteria isolated from sugarcane.</title>
        <authorList>
            <person name="Pitiwittayakul N."/>
            <person name="Yukphan P."/>
            <person name="Charoenyingcharoen P."/>
            <person name="Tanasupawat S."/>
        </authorList>
    </citation>
    <scope>NUCLEOTIDE SEQUENCE [LARGE SCALE GENOMIC DNA]</scope>
    <source>
        <strain evidence="1 2">KSS8</strain>
    </source>
</reference>